<comment type="subcellular location">
    <subcellularLocation>
        <location evidence="1">Cytoplasm</location>
    </subcellularLocation>
</comment>
<feature type="repeat" description="WD" evidence="7">
    <location>
        <begin position="112"/>
        <end position="153"/>
    </location>
</feature>
<dbReference type="SMART" id="SM00320">
    <property type="entry name" value="WD40"/>
    <property type="match status" value="8"/>
</dbReference>
<name>A0A131XUP4_IXORI</name>
<dbReference type="PANTHER" id="PTHR19857">
    <property type="entry name" value="MITOCHONDRIAL DIVISION PROTEIN 1-RELATED"/>
    <property type="match status" value="1"/>
</dbReference>
<evidence type="ECO:0000313" key="9">
    <source>
        <dbReference type="EMBL" id="JAP71024.1"/>
    </source>
</evidence>
<evidence type="ECO:0000256" key="8">
    <source>
        <dbReference type="SAM" id="MobiDB-lite"/>
    </source>
</evidence>
<dbReference type="InterPro" id="IPR015943">
    <property type="entry name" value="WD40/YVTN_repeat-like_dom_sf"/>
</dbReference>
<dbReference type="InterPro" id="IPR019775">
    <property type="entry name" value="WD40_repeat_CS"/>
</dbReference>
<accession>A0A131XUP4</accession>
<feature type="repeat" description="WD" evidence="7">
    <location>
        <begin position="344"/>
        <end position="366"/>
    </location>
</feature>
<proteinExistence type="evidence at transcript level"/>
<evidence type="ECO:0000256" key="2">
    <source>
        <dbReference type="ARBA" id="ARBA00022490"/>
    </source>
</evidence>
<organism evidence="9">
    <name type="scientific">Ixodes ricinus</name>
    <name type="common">Common tick</name>
    <name type="synonym">Acarus ricinus</name>
    <dbReference type="NCBI Taxonomy" id="34613"/>
    <lineage>
        <taxon>Eukaryota</taxon>
        <taxon>Metazoa</taxon>
        <taxon>Ecdysozoa</taxon>
        <taxon>Arthropoda</taxon>
        <taxon>Chelicerata</taxon>
        <taxon>Arachnida</taxon>
        <taxon>Acari</taxon>
        <taxon>Parasitiformes</taxon>
        <taxon>Ixodida</taxon>
        <taxon>Ixodoidea</taxon>
        <taxon>Ixodidae</taxon>
        <taxon>Ixodinae</taxon>
        <taxon>Ixodes</taxon>
    </lineage>
</organism>
<evidence type="ECO:0000256" key="3">
    <source>
        <dbReference type="ARBA" id="ARBA00022574"/>
    </source>
</evidence>
<feature type="repeat" description="WD" evidence="7">
    <location>
        <begin position="207"/>
        <end position="234"/>
    </location>
</feature>
<keyword evidence="4" id="KW-0677">Repeat</keyword>
<comment type="function">
    <text evidence="5">Plays a role in angiogenesis and cell migration. In smooth muscle cell migration, may act through the RhoA pathway.</text>
</comment>
<dbReference type="InterPro" id="IPR051179">
    <property type="entry name" value="WD_repeat_multifunction"/>
</dbReference>
<evidence type="ECO:0000256" key="4">
    <source>
        <dbReference type="ARBA" id="ARBA00022737"/>
    </source>
</evidence>
<keyword evidence="3 7" id="KW-0853">WD repeat</keyword>
<evidence type="ECO:0000256" key="6">
    <source>
        <dbReference type="ARBA" id="ARBA00072425"/>
    </source>
</evidence>
<dbReference type="CDD" id="cd00200">
    <property type="entry name" value="WD40"/>
    <property type="match status" value="1"/>
</dbReference>
<dbReference type="SUPFAM" id="SSF50978">
    <property type="entry name" value="WD40 repeat-like"/>
    <property type="match status" value="1"/>
</dbReference>
<dbReference type="FunFam" id="2.130.10.10:FF:000074">
    <property type="entry name" value="Angio-associated migratory cell protein-like protein"/>
    <property type="match status" value="1"/>
</dbReference>
<dbReference type="PROSITE" id="PS50082">
    <property type="entry name" value="WD_REPEATS_2"/>
    <property type="match status" value="5"/>
</dbReference>
<protein>
    <recommendedName>
        <fullName evidence="6">Angio-associated migratory cell protein</fullName>
    </recommendedName>
</protein>
<feature type="region of interest" description="Disordered" evidence="8">
    <location>
        <begin position="1"/>
        <end position="65"/>
    </location>
</feature>
<keyword evidence="9" id="KW-0687">Ribonucleoprotein</keyword>
<dbReference type="PROSITE" id="PS00678">
    <property type="entry name" value="WD_REPEATS_1"/>
    <property type="match status" value="1"/>
</dbReference>
<dbReference type="PANTHER" id="PTHR19857:SF8">
    <property type="entry name" value="ANGIO-ASSOCIATED MIGRATORY CELL PROTEIN"/>
    <property type="match status" value="1"/>
</dbReference>
<keyword evidence="2" id="KW-0963">Cytoplasm</keyword>
<dbReference type="InterPro" id="IPR036322">
    <property type="entry name" value="WD40_repeat_dom_sf"/>
</dbReference>
<sequence>MRGDTPPRMDDLNDHSGSDDDDVPGELDDDIEIIEYYEGSGDSDSDEADHDVEGEATFPEPSRNDAATTFREHTGSVFACAVSPDGKHVVSGGEDDRGYVWNLQTGETLFQSTGHKDSVTCVGFNYDSTLVATADMSGLVRVWSVSAKELVWEFETSDLNWLEWHQAANVLLVGTADGSAWLWKVPSGDCKTLQSFGPSSSAGKMLPDGKRAVTAYEDGSVRLWDLKGGAVTHAVTGANAHSAAVTCLDCSADLVVSGSMDGGVKLINAGSGKVLASLRCDNDASGDGTNSVETVGLDPTVKTLAVGMLGGDLGLWDVGTLVQKQGCPHPAGVVKLLWKGPHCLVTACLDSVVRAWDTRSGQAVNSWEGHRAEILDVALAPDGRSVVTASEDGTCAVYRFSQD</sequence>
<feature type="compositionally biased region" description="Acidic residues" evidence="8">
    <location>
        <begin position="19"/>
        <end position="54"/>
    </location>
</feature>
<dbReference type="InterPro" id="IPR001680">
    <property type="entry name" value="WD40_rpt"/>
</dbReference>
<evidence type="ECO:0000256" key="5">
    <source>
        <dbReference type="ARBA" id="ARBA00059273"/>
    </source>
</evidence>
<dbReference type="Pfam" id="PF00400">
    <property type="entry name" value="WD40"/>
    <property type="match status" value="5"/>
</dbReference>
<reference evidence="9" key="1">
    <citation type="submission" date="2016-02" db="EMBL/GenBank/DDBJ databases">
        <title>RNAseq analyses of the midgut from blood- or serum-fed Ixodes ricinus ticks.</title>
        <authorList>
            <person name="Perner J."/>
            <person name="Provaznik J."/>
            <person name="Schrenkova J."/>
            <person name="Urbanova V."/>
            <person name="Ribeiro J.M."/>
            <person name="Kopacek P."/>
        </authorList>
    </citation>
    <scope>NUCLEOTIDE SEQUENCE</scope>
    <source>
        <tissue evidence="9">Gut</tissue>
    </source>
</reference>
<dbReference type="EMBL" id="GEFM01004772">
    <property type="protein sequence ID" value="JAP71024.1"/>
    <property type="molecule type" value="mRNA"/>
</dbReference>
<evidence type="ECO:0000256" key="7">
    <source>
        <dbReference type="PROSITE-ProRule" id="PRU00221"/>
    </source>
</evidence>
<feature type="compositionally biased region" description="Basic and acidic residues" evidence="8">
    <location>
        <begin position="1"/>
        <end position="18"/>
    </location>
</feature>
<dbReference type="GO" id="GO:0005737">
    <property type="term" value="C:cytoplasm"/>
    <property type="evidence" value="ECO:0007669"/>
    <property type="project" value="UniProtKB-SubCell"/>
</dbReference>
<feature type="repeat" description="WD" evidence="7">
    <location>
        <begin position="70"/>
        <end position="111"/>
    </location>
</feature>
<dbReference type="AlphaFoldDB" id="A0A131XUP4"/>
<dbReference type="Gene3D" id="2.130.10.10">
    <property type="entry name" value="YVTN repeat-like/Quinoprotein amine dehydrogenase"/>
    <property type="match status" value="1"/>
</dbReference>
<feature type="repeat" description="WD" evidence="7">
    <location>
        <begin position="367"/>
        <end position="403"/>
    </location>
</feature>
<dbReference type="GO" id="GO:1990904">
    <property type="term" value="C:ribonucleoprotein complex"/>
    <property type="evidence" value="ECO:0007669"/>
    <property type="project" value="UniProtKB-KW"/>
</dbReference>
<dbReference type="PROSITE" id="PS50294">
    <property type="entry name" value="WD_REPEATS_REGION"/>
    <property type="match status" value="3"/>
</dbReference>
<evidence type="ECO:0000256" key="1">
    <source>
        <dbReference type="ARBA" id="ARBA00004496"/>
    </source>
</evidence>